<dbReference type="PATRIC" id="fig|93930.3.peg.409"/>
<feature type="non-terminal residue" evidence="2">
    <location>
        <position position="164"/>
    </location>
</feature>
<accession>A0A101EPJ7</accession>
<name>A0A101EPJ7_9THEM</name>
<dbReference type="AlphaFoldDB" id="A0A101EPJ7"/>
<sequence>MRWNRGVWLLLFIFASFSLSSTALAFPDYNEICKYLISLSGWEAEKCSGMKMSGSSVGDVVTAVREYRQGEKSLEIGVIGGEQAESIWASYGSGFQFESDDQLIKVETINGFTVGMAYNKKDKEGGIAVKLASNAVFVVNFKEMTLDEALEVAKKFDWSGLSSL</sequence>
<protein>
    <submittedName>
        <fullName evidence="2">Uncharacterized protein</fullName>
    </submittedName>
</protein>
<evidence type="ECO:0000313" key="2">
    <source>
        <dbReference type="EMBL" id="KUK22537.1"/>
    </source>
</evidence>
<organism evidence="2 3">
    <name type="scientific">Thermotoga petrophila</name>
    <dbReference type="NCBI Taxonomy" id="93929"/>
    <lineage>
        <taxon>Bacteria</taxon>
        <taxon>Thermotogati</taxon>
        <taxon>Thermotogota</taxon>
        <taxon>Thermotogae</taxon>
        <taxon>Thermotogales</taxon>
        <taxon>Thermotogaceae</taxon>
        <taxon>Thermotoga</taxon>
    </lineage>
</organism>
<keyword evidence="1" id="KW-0732">Signal</keyword>
<evidence type="ECO:0000313" key="3">
    <source>
        <dbReference type="Proteomes" id="UP000058636"/>
    </source>
</evidence>
<dbReference type="Proteomes" id="UP000058636">
    <property type="component" value="Unassembled WGS sequence"/>
</dbReference>
<feature type="signal peptide" evidence="1">
    <location>
        <begin position="1"/>
        <end position="25"/>
    </location>
</feature>
<evidence type="ECO:0000256" key="1">
    <source>
        <dbReference type="SAM" id="SignalP"/>
    </source>
</evidence>
<proteinExistence type="predicted"/>
<dbReference type="EMBL" id="LGFG01000138">
    <property type="protein sequence ID" value="KUK22537.1"/>
    <property type="molecule type" value="Genomic_DNA"/>
</dbReference>
<gene>
    <name evidence="2" type="ORF">XD57_1367</name>
</gene>
<feature type="chain" id="PRO_5007096015" evidence="1">
    <location>
        <begin position="26"/>
        <end position="164"/>
    </location>
</feature>
<reference evidence="2 3" key="1">
    <citation type="journal article" date="2015" name="MBio">
        <title>Genome-Resolved Metagenomic Analysis Reveals Roles for Candidate Phyla and Other Microbial Community Members in Biogeochemical Transformations in Oil Reservoirs.</title>
        <authorList>
            <person name="Hu P."/>
            <person name="Tom L."/>
            <person name="Singh A."/>
            <person name="Thomas B.C."/>
            <person name="Baker B.J."/>
            <person name="Piceno Y.M."/>
            <person name="Andersen G.L."/>
            <person name="Banfield J.F."/>
        </authorList>
    </citation>
    <scope>NUCLEOTIDE SEQUENCE [LARGE SCALE GENOMIC DNA]</scope>
    <source>
        <strain evidence="2">46_26</strain>
    </source>
</reference>
<comment type="caution">
    <text evidence="2">The sequence shown here is derived from an EMBL/GenBank/DDBJ whole genome shotgun (WGS) entry which is preliminary data.</text>
</comment>